<dbReference type="SUPFAM" id="SSF81653">
    <property type="entry name" value="Calcium ATPase, transduction domain A"/>
    <property type="match status" value="1"/>
</dbReference>
<protein>
    <recommendedName>
        <fullName evidence="13">Cation-transporting ATPase</fullName>
        <ecNumber evidence="13">7.2.2.-</ecNumber>
    </recommendedName>
</protein>
<dbReference type="Proteomes" id="UP000019132">
    <property type="component" value="Unassembled WGS sequence"/>
</dbReference>
<dbReference type="GO" id="GO:0046872">
    <property type="term" value="F:metal ion binding"/>
    <property type="evidence" value="ECO:0007669"/>
    <property type="project" value="UniProtKB-UniRule"/>
</dbReference>
<feature type="transmembrane region" description="Helical" evidence="13">
    <location>
        <begin position="414"/>
        <end position="434"/>
    </location>
</feature>
<dbReference type="GO" id="GO:0016020">
    <property type="term" value="C:membrane"/>
    <property type="evidence" value="ECO:0007669"/>
    <property type="project" value="UniProtKB-SubCell"/>
</dbReference>
<dbReference type="NCBIfam" id="TIGR01657">
    <property type="entry name" value="P-ATPase-V"/>
    <property type="match status" value="1"/>
</dbReference>
<keyword evidence="17" id="KW-1185">Reference proteome</keyword>
<feature type="domain" description="P5B-type ATPase N-terminal" evidence="15">
    <location>
        <begin position="30"/>
        <end position="165"/>
    </location>
</feature>
<dbReference type="Pfam" id="PF13246">
    <property type="entry name" value="Cation_ATPase"/>
    <property type="match status" value="1"/>
</dbReference>
<dbReference type="PANTHER" id="PTHR45630">
    <property type="entry name" value="CATION-TRANSPORTING ATPASE-RELATED"/>
    <property type="match status" value="1"/>
</dbReference>
<dbReference type="HOGENOM" id="CLU_001828_0_2_1"/>
<evidence type="ECO:0000256" key="10">
    <source>
        <dbReference type="ARBA" id="ARBA00022989"/>
    </source>
</evidence>
<keyword evidence="6 13" id="KW-0547">Nucleotide-binding</keyword>
<dbReference type="InterPro" id="IPR023214">
    <property type="entry name" value="HAD_sf"/>
</dbReference>
<feature type="transmembrane region" description="Helical" evidence="13">
    <location>
        <begin position="1076"/>
        <end position="1094"/>
    </location>
</feature>
<feature type="transmembrane region" description="Helical" evidence="13">
    <location>
        <begin position="248"/>
        <end position="269"/>
    </location>
</feature>
<dbReference type="VEuPathDB" id="FungiDB:PYU1_G000407"/>
<dbReference type="PANTHER" id="PTHR45630:SF8">
    <property type="entry name" value="CATION-TRANSPORTING ATPASE"/>
    <property type="match status" value="1"/>
</dbReference>
<dbReference type="NCBIfam" id="TIGR01494">
    <property type="entry name" value="ATPase_P-type"/>
    <property type="match status" value="1"/>
</dbReference>
<dbReference type="SFLD" id="SFLDG00002">
    <property type="entry name" value="C1.7:_P-type_atpase_like"/>
    <property type="match status" value="1"/>
</dbReference>
<evidence type="ECO:0000256" key="1">
    <source>
        <dbReference type="ARBA" id="ARBA00004141"/>
    </source>
</evidence>
<evidence type="ECO:0000256" key="5">
    <source>
        <dbReference type="ARBA" id="ARBA00022723"/>
    </source>
</evidence>
<reference evidence="16" key="3">
    <citation type="submission" date="2015-02" db="UniProtKB">
        <authorList>
            <consortium name="EnsemblProtists"/>
        </authorList>
    </citation>
    <scope>IDENTIFICATION</scope>
    <source>
        <strain evidence="16">DAOM BR144</strain>
    </source>
</reference>
<dbReference type="InParanoid" id="K3W616"/>
<reference evidence="17" key="2">
    <citation type="submission" date="2010-04" db="EMBL/GenBank/DDBJ databases">
        <authorList>
            <person name="Buell R."/>
            <person name="Hamilton J."/>
            <person name="Hostetler J."/>
        </authorList>
    </citation>
    <scope>NUCLEOTIDE SEQUENCE [LARGE SCALE GENOMIC DNA]</scope>
    <source>
        <strain evidence="17">DAOM:BR144</strain>
    </source>
</reference>
<dbReference type="Pfam" id="PF00122">
    <property type="entry name" value="E1-E2_ATPase"/>
    <property type="match status" value="1"/>
</dbReference>
<name>K3W616_GLOUD</name>
<dbReference type="InterPro" id="IPR023298">
    <property type="entry name" value="ATPase_P-typ_TM_dom_sf"/>
</dbReference>
<dbReference type="InterPro" id="IPR044492">
    <property type="entry name" value="P_typ_ATPase_HD_dom"/>
</dbReference>
<dbReference type="GO" id="GO:0016887">
    <property type="term" value="F:ATP hydrolysis activity"/>
    <property type="evidence" value="ECO:0007669"/>
    <property type="project" value="InterPro"/>
</dbReference>
<comment type="similarity">
    <text evidence="2 13">Belongs to the cation transport ATPase (P-type) (TC 3.A.3) family. Type V subfamily.</text>
</comment>
<evidence type="ECO:0000256" key="6">
    <source>
        <dbReference type="ARBA" id="ARBA00022741"/>
    </source>
</evidence>
<keyword evidence="11 13" id="KW-0472">Membrane</keyword>
<evidence type="ECO:0000259" key="14">
    <source>
        <dbReference type="Pfam" id="PF00122"/>
    </source>
</evidence>
<feature type="transmembrane region" description="Helical" evidence="13">
    <location>
        <begin position="938"/>
        <end position="955"/>
    </location>
</feature>
<dbReference type="SFLD" id="SFLDS00003">
    <property type="entry name" value="Haloacid_Dehalogenase"/>
    <property type="match status" value="1"/>
</dbReference>
<dbReference type="InterPro" id="IPR047819">
    <property type="entry name" value="P5A-ATPase_N"/>
</dbReference>
<evidence type="ECO:0000256" key="4">
    <source>
        <dbReference type="ARBA" id="ARBA00022692"/>
    </source>
</evidence>
<evidence type="ECO:0000256" key="8">
    <source>
        <dbReference type="ARBA" id="ARBA00022842"/>
    </source>
</evidence>
<dbReference type="InterPro" id="IPR018303">
    <property type="entry name" value="ATPase_P-typ_P_site"/>
</dbReference>
<keyword evidence="5 13" id="KW-0479">Metal-binding</keyword>
<dbReference type="GO" id="GO:0140358">
    <property type="term" value="F:P-type transmembrane transporter activity"/>
    <property type="evidence" value="ECO:0007669"/>
    <property type="project" value="InterPro"/>
</dbReference>
<dbReference type="PROSITE" id="PS00154">
    <property type="entry name" value="ATPASE_E1_E2"/>
    <property type="match status" value="1"/>
</dbReference>
<reference evidence="17" key="1">
    <citation type="journal article" date="2010" name="Genome Biol.">
        <title>Genome sequence of the necrotrophic plant pathogen Pythium ultimum reveals original pathogenicity mechanisms and effector repertoire.</title>
        <authorList>
            <person name="Levesque C.A."/>
            <person name="Brouwer H."/>
            <person name="Cano L."/>
            <person name="Hamilton J.P."/>
            <person name="Holt C."/>
            <person name="Huitema E."/>
            <person name="Raffaele S."/>
            <person name="Robideau G.P."/>
            <person name="Thines M."/>
            <person name="Win J."/>
            <person name="Zerillo M.M."/>
            <person name="Beakes G.W."/>
            <person name="Boore J.L."/>
            <person name="Busam D."/>
            <person name="Dumas B."/>
            <person name="Ferriera S."/>
            <person name="Fuerstenberg S.I."/>
            <person name="Gachon C.M."/>
            <person name="Gaulin E."/>
            <person name="Govers F."/>
            <person name="Grenville-Briggs L."/>
            <person name="Horner N."/>
            <person name="Hostetler J."/>
            <person name="Jiang R.H."/>
            <person name="Johnson J."/>
            <person name="Krajaejun T."/>
            <person name="Lin H."/>
            <person name="Meijer H.J."/>
            <person name="Moore B."/>
            <person name="Morris P."/>
            <person name="Phuntmart V."/>
            <person name="Puiu D."/>
            <person name="Shetty J."/>
            <person name="Stajich J.E."/>
            <person name="Tripathy S."/>
            <person name="Wawra S."/>
            <person name="van West P."/>
            <person name="Whitty B.R."/>
            <person name="Coutinho P.M."/>
            <person name="Henrissat B."/>
            <person name="Martin F."/>
            <person name="Thomas P.D."/>
            <person name="Tyler B.M."/>
            <person name="De Vries R.P."/>
            <person name="Kamoun S."/>
            <person name="Yandell M."/>
            <person name="Tisserat N."/>
            <person name="Buell C.R."/>
        </authorList>
    </citation>
    <scope>NUCLEOTIDE SEQUENCE</scope>
    <source>
        <strain evidence="17">DAOM:BR144</strain>
    </source>
</reference>
<dbReference type="Pfam" id="PF12409">
    <property type="entry name" value="P5-ATPase"/>
    <property type="match status" value="1"/>
</dbReference>
<comment type="subcellular location">
    <subcellularLocation>
        <location evidence="1 13">Membrane</location>
        <topology evidence="1 13">Multi-pass membrane protein</topology>
    </subcellularLocation>
</comment>
<evidence type="ECO:0000256" key="3">
    <source>
        <dbReference type="ARBA" id="ARBA00022553"/>
    </source>
</evidence>
<comment type="catalytic activity">
    <reaction evidence="12 13">
        <text>ATP + H2O = ADP + phosphate + H(+)</text>
        <dbReference type="Rhea" id="RHEA:13065"/>
        <dbReference type="ChEBI" id="CHEBI:15377"/>
        <dbReference type="ChEBI" id="CHEBI:15378"/>
        <dbReference type="ChEBI" id="CHEBI:30616"/>
        <dbReference type="ChEBI" id="CHEBI:43474"/>
        <dbReference type="ChEBI" id="CHEBI:456216"/>
    </reaction>
</comment>
<dbReference type="InterPro" id="IPR023299">
    <property type="entry name" value="ATPase_P-typ_cyto_dom_N"/>
</dbReference>
<evidence type="ECO:0000313" key="17">
    <source>
        <dbReference type="Proteomes" id="UP000019132"/>
    </source>
</evidence>
<dbReference type="InterPro" id="IPR008250">
    <property type="entry name" value="ATPase_P-typ_transduc_dom_A_sf"/>
</dbReference>
<dbReference type="GO" id="GO:0005524">
    <property type="term" value="F:ATP binding"/>
    <property type="evidence" value="ECO:0007669"/>
    <property type="project" value="UniProtKB-UniRule"/>
</dbReference>
<dbReference type="STRING" id="431595.K3W616"/>
<feature type="domain" description="P-type ATPase A" evidence="14">
    <location>
        <begin position="282"/>
        <end position="399"/>
    </location>
</feature>
<keyword evidence="8 13" id="KW-0460">Magnesium</keyword>
<keyword evidence="3" id="KW-0597">Phosphoprotein</keyword>
<evidence type="ECO:0000256" key="13">
    <source>
        <dbReference type="RuleBase" id="RU362082"/>
    </source>
</evidence>
<evidence type="ECO:0000313" key="16">
    <source>
        <dbReference type="EnsemblProtists" id="PYU1_T000407"/>
    </source>
</evidence>
<evidence type="ECO:0000256" key="7">
    <source>
        <dbReference type="ARBA" id="ARBA00022840"/>
    </source>
</evidence>
<evidence type="ECO:0000256" key="11">
    <source>
        <dbReference type="ARBA" id="ARBA00023136"/>
    </source>
</evidence>
<feature type="transmembrane region" description="Helical" evidence="13">
    <location>
        <begin position="218"/>
        <end position="242"/>
    </location>
</feature>
<dbReference type="EnsemblProtists" id="PYU1_T000407">
    <property type="protein sequence ID" value="PYU1_T000407"/>
    <property type="gene ID" value="PYU1_G000407"/>
</dbReference>
<dbReference type="AlphaFoldDB" id="K3W616"/>
<dbReference type="Gene3D" id="3.40.1110.10">
    <property type="entry name" value="Calcium-transporting ATPase, cytoplasmic domain N"/>
    <property type="match status" value="1"/>
</dbReference>
<dbReference type="SUPFAM" id="SSF56784">
    <property type="entry name" value="HAD-like"/>
    <property type="match status" value="1"/>
</dbReference>
<feature type="transmembrane region" description="Helical" evidence="13">
    <location>
        <begin position="1047"/>
        <end position="1064"/>
    </location>
</feature>
<feature type="transmembrane region" description="Helical" evidence="13">
    <location>
        <begin position="42"/>
        <end position="63"/>
    </location>
</feature>
<dbReference type="eggNOG" id="KOG0208">
    <property type="taxonomic scope" value="Eukaryota"/>
</dbReference>
<sequence length="1158" mass="129764">MAGLKELHVVPVADATGQRPDIVYAPNEFVRIVPYAFSWLRMLLYCVLVVCSGGLLFILSVWLPHVFTHLARLRLPLSSLGQAHYMLILVHEDGSRSQWVEVKVQHPRATTSNDKPERCWTRLFNRLKSCRKSGGDERSFDAIKKVKSSKHWVWFEFKKHRYAFNHEKGGYERYLATISEDMQSITGRLASGLRGKDEVASRTTLHGSNVVDIDAPSVALLLFTKIMHPFYLFQIFSATVWFIEEYTIYAAVILGLSAISMTWETYCEVSNTKRLRRMMQSDHQVDIIRDGKRATIHEKQLVPGDIVAVSAGAVCADMLLLEGICQVDEAIITGEELPVMKEPPTALEQITEVKVQAKAKKSFLHAGSKVLRVGEGSKGCKAVVLSTGFATGKGELFRSILYPRQLTFEFERDSYRYLTVLLAIAIAAFAKRAVDGDRIGNSFGYTIIHSLDLITIAVPPALPLVLSSGVSFALIRLRNRGIACMDVRRINSCGQLSCFCFDKTGTLTDERLVFANAVNFHAADETNGTSLSAMSYTARDKIPENLRLGMATCHELSVHVVDKVSTIRGSAVDEEMFAASLCRLDVADENKIIVNSVSDNMVNHEIVKRFPFDASVQRSSVLIRNRETNEQQIWVKGSSEAIRSILTDVPSDLDKVASHCAAEGFYCIAFAVKTIKDEDPPIDMNKRDEIEKGVEFVGFVNFINSLKPESNAVFKELYDAEMDIRVITGDNAYTALHVCQQLEMKLKPRVAVVDVDAKTGDVMLYPTDQRDSNKLDDKWEHFSGFNMSRLLNEYDIALTGAALDKLRIECEDESLRHLLSQTQIFARIRPLQKTWIVEQLIDLGQTVGMCGDGTNDCGALKVAHVGLALLSGVEASMVAPFTSTKKCIQDVPVLIREGRCAIVTSFLAFKFMVLYPLIQLAMATTLAHFDLALTNNQYLWDDMAIVLGLAITMLYTGASTELSKEKPPRTLFAPRIIASIAGQVAISIAFFAGHFALLRNQSTDWFCQIEDGMAFLSRSRSEVPSNCEIYLDYNTPNSEYSFEDTCVWLFGHMLFISVAAAFNAKDPFRLPFYTNKTFTVLFLAVLGVNLWFLLNTSDLLNDTFQLMPIPFDYRWKMLVMFAGHFIASILWELVATGLLPKFSRPKWVQRVSKSCKFF</sequence>
<evidence type="ECO:0000256" key="9">
    <source>
        <dbReference type="ARBA" id="ARBA00022967"/>
    </source>
</evidence>
<dbReference type="SUPFAM" id="SSF81660">
    <property type="entry name" value="Metal cation-transporting ATPase, ATP-binding domain N"/>
    <property type="match status" value="1"/>
</dbReference>
<dbReference type="OMA" id="SGWKDPL"/>
<evidence type="ECO:0000256" key="12">
    <source>
        <dbReference type="ARBA" id="ARBA00049360"/>
    </source>
</evidence>
<dbReference type="InterPro" id="IPR036412">
    <property type="entry name" value="HAD-like_sf"/>
</dbReference>
<dbReference type="InterPro" id="IPR059000">
    <property type="entry name" value="ATPase_P-type_domA"/>
</dbReference>
<dbReference type="Gene3D" id="2.70.150.10">
    <property type="entry name" value="Calcium-transporting ATPase, cytoplasmic transduction domain A"/>
    <property type="match status" value="1"/>
</dbReference>
<dbReference type="InterPro" id="IPR006544">
    <property type="entry name" value="P-type_TPase_V"/>
</dbReference>
<dbReference type="SFLD" id="SFLDF00027">
    <property type="entry name" value="p-type_atpase"/>
    <property type="match status" value="1"/>
</dbReference>
<dbReference type="EMBL" id="GL376636">
    <property type="status" value="NOT_ANNOTATED_CDS"/>
    <property type="molecule type" value="Genomic_DNA"/>
</dbReference>
<accession>K3W616</accession>
<dbReference type="Gene3D" id="3.40.50.1000">
    <property type="entry name" value="HAD superfamily/HAD-like"/>
    <property type="match status" value="1"/>
</dbReference>
<keyword evidence="10 13" id="KW-1133">Transmembrane helix</keyword>
<dbReference type="PRINTS" id="PR00119">
    <property type="entry name" value="CATATPASE"/>
</dbReference>
<evidence type="ECO:0000259" key="15">
    <source>
        <dbReference type="Pfam" id="PF12409"/>
    </source>
</evidence>
<feature type="transmembrane region" description="Helical" evidence="13">
    <location>
        <begin position="900"/>
        <end position="918"/>
    </location>
</feature>
<dbReference type="InterPro" id="IPR001757">
    <property type="entry name" value="P_typ_ATPase"/>
</dbReference>
<dbReference type="SUPFAM" id="SSF81665">
    <property type="entry name" value="Calcium ATPase, transmembrane domain M"/>
    <property type="match status" value="1"/>
</dbReference>
<evidence type="ECO:0000256" key="2">
    <source>
        <dbReference type="ARBA" id="ARBA00006000"/>
    </source>
</evidence>
<keyword evidence="4 13" id="KW-0812">Transmembrane</keyword>
<dbReference type="EC" id="7.2.2.-" evidence="13"/>
<proteinExistence type="inferred from homology"/>
<feature type="transmembrane region" description="Helical" evidence="13">
    <location>
        <begin position="976"/>
        <end position="996"/>
    </location>
</feature>
<keyword evidence="7 13" id="KW-0067">ATP-binding</keyword>
<dbReference type="Gene3D" id="1.20.1110.10">
    <property type="entry name" value="Calcium-transporting ATPase, transmembrane domain"/>
    <property type="match status" value="1"/>
</dbReference>
<feature type="transmembrane region" description="Helical" evidence="13">
    <location>
        <begin position="454"/>
        <end position="475"/>
    </location>
</feature>
<feature type="transmembrane region" description="Helical" evidence="13">
    <location>
        <begin position="1114"/>
        <end position="1139"/>
    </location>
</feature>
<keyword evidence="9 13" id="KW-1278">Translocase</keyword>
<organism evidence="16 17">
    <name type="scientific">Globisporangium ultimum (strain ATCC 200006 / CBS 805.95 / DAOM BR144)</name>
    <name type="common">Pythium ultimum</name>
    <dbReference type="NCBI Taxonomy" id="431595"/>
    <lineage>
        <taxon>Eukaryota</taxon>
        <taxon>Sar</taxon>
        <taxon>Stramenopiles</taxon>
        <taxon>Oomycota</taxon>
        <taxon>Peronosporomycetes</taxon>
        <taxon>Pythiales</taxon>
        <taxon>Pythiaceae</taxon>
        <taxon>Globisporangium</taxon>
    </lineage>
</organism>
<dbReference type="GO" id="GO:0019829">
    <property type="term" value="F:ATPase-coupled monoatomic cation transmembrane transporter activity"/>
    <property type="evidence" value="ECO:0007669"/>
    <property type="project" value="UniProtKB-UniRule"/>
</dbReference>